<feature type="transmembrane region" description="Helical" evidence="1">
    <location>
        <begin position="281"/>
        <end position="303"/>
    </location>
</feature>
<evidence type="ECO:0000313" key="3">
    <source>
        <dbReference type="Proteomes" id="UP000243579"/>
    </source>
</evidence>
<reference evidence="2 3" key="1">
    <citation type="journal article" date="2014" name="Genome Biol. Evol.">
        <title>The secreted proteins of Achlya hypogyna and Thraustotheca clavata identify the ancestral oomycete secretome and reveal gene acquisitions by horizontal gene transfer.</title>
        <authorList>
            <person name="Misner I."/>
            <person name="Blouin N."/>
            <person name="Leonard G."/>
            <person name="Richards T.A."/>
            <person name="Lane C.E."/>
        </authorList>
    </citation>
    <scope>NUCLEOTIDE SEQUENCE [LARGE SCALE GENOMIC DNA]</scope>
    <source>
        <strain evidence="2 3">ATCC 48635</strain>
    </source>
</reference>
<dbReference type="AlphaFoldDB" id="A0A1V9YZV3"/>
<dbReference type="Proteomes" id="UP000243579">
    <property type="component" value="Unassembled WGS sequence"/>
</dbReference>
<dbReference type="OrthoDB" id="72674at2759"/>
<keyword evidence="3" id="KW-1185">Reference proteome</keyword>
<name>A0A1V9YZV3_ACHHY</name>
<feature type="transmembrane region" description="Helical" evidence="1">
    <location>
        <begin position="323"/>
        <end position="352"/>
    </location>
</feature>
<sequence length="541" mass="60780">MTAQIRPAGPSLSKSTVVVNYRSVFASALLFLNVAIMPLKAYVSEPFPWHDRSELWDYEHNCSVSFELCHAGWDSFFHKHKPAYGVAFGQSYDVLQENLTISPVWTNFSSDAEPDVVFAVFETPPERRSMLQILNNQAPVTSFSHFNVARLFGIPVSYSASWGELANGTACIWIGFRTAEFSTPWQSFKFAVRSCLTLYIVWRMWTSYYKHYVVLVTNLARFGLPHAGGMSTVYEVVLGDPTSIILLDPLVSVVFVVDFWLSADYVTRAFMRLTQTEHRGIFLTACFYLSRTVWFAYAGLAAFSKLLKRWRKEHCFAEVDPSLVAMGVAVIAGPFTCLQFRVPFLLVIYRFLFTCVLTPAQTDEGGEVSLGAFVYSMLMGLLPLSYGLAVPLLAPLTPRTHVVSLVRQKTCALVNRAVAAQEYNDWKHRLLLWAIGRSMPKNRKDTYALYGGSVYQLLATSRCFKANVCMSQRGADCYVIFATGAKTVSVRLSLLQCLDRRCVRVQQTTTEAVGRIDMFSADVDVGSVTIHVGANRCQWLM</sequence>
<evidence type="ECO:0008006" key="4">
    <source>
        <dbReference type="Google" id="ProtNLM"/>
    </source>
</evidence>
<accession>A0A1V9YZV3</accession>
<feature type="transmembrane region" description="Helical" evidence="1">
    <location>
        <begin position="372"/>
        <end position="394"/>
    </location>
</feature>
<protein>
    <recommendedName>
        <fullName evidence="4">Transmembrane protein</fullName>
    </recommendedName>
</protein>
<proteinExistence type="predicted"/>
<comment type="caution">
    <text evidence="2">The sequence shown here is derived from an EMBL/GenBank/DDBJ whole genome shotgun (WGS) entry which is preliminary data.</text>
</comment>
<keyword evidence="1" id="KW-0472">Membrane</keyword>
<keyword evidence="1" id="KW-0812">Transmembrane</keyword>
<feature type="transmembrane region" description="Helical" evidence="1">
    <location>
        <begin position="244"/>
        <end position="261"/>
    </location>
</feature>
<gene>
    <name evidence="2" type="ORF">ACHHYP_04896</name>
</gene>
<keyword evidence="1" id="KW-1133">Transmembrane helix</keyword>
<dbReference type="EMBL" id="JNBR01000550">
    <property type="protein sequence ID" value="OQR91203.1"/>
    <property type="molecule type" value="Genomic_DNA"/>
</dbReference>
<evidence type="ECO:0000256" key="1">
    <source>
        <dbReference type="SAM" id="Phobius"/>
    </source>
</evidence>
<evidence type="ECO:0000313" key="2">
    <source>
        <dbReference type="EMBL" id="OQR91203.1"/>
    </source>
</evidence>
<organism evidence="2 3">
    <name type="scientific">Achlya hypogyna</name>
    <name type="common">Oomycete</name>
    <name type="synonym">Protoachlya hypogyna</name>
    <dbReference type="NCBI Taxonomy" id="1202772"/>
    <lineage>
        <taxon>Eukaryota</taxon>
        <taxon>Sar</taxon>
        <taxon>Stramenopiles</taxon>
        <taxon>Oomycota</taxon>
        <taxon>Saprolegniomycetes</taxon>
        <taxon>Saprolegniales</taxon>
        <taxon>Achlyaceae</taxon>
        <taxon>Achlya</taxon>
    </lineage>
</organism>